<dbReference type="PROSITE" id="PS00475">
    <property type="entry name" value="RIBOSOMAL_L15"/>
    <property type="match status" value="1"/>
</dbReference>
<evidence type="ECO:0000256" key="4">
    <source>
        <dbReference type="HAMAP-Rule" id="MF_01341"/>
    </source>
</evidence>
<dbReference type="HAMAP" id="MF_01341">
    <property type="entry name" value="Ribosomal_uL15"/>
    <property type="match status" value="1"/>
</dbReference>
<dbReference type="InterPro" id="IPR001196">
    <property type="entry name" value="Ribosomal_uL15_CS"/>
</dbReference>
<evidence type="ECO:0000256" key="3">
    <source>
        <dbReference type="ARBA" id="ARBA00023274"/>
    </source>
</evidence>
<name>A0A398D055_9BACT</name>
<protein>
    <recommendedName>
        <fullName evidence="4">Large ribosomal subunit protein uL15</fullName>
    </recommendedName>
</protein>
<dbReference type="SUPFAM" id="SSF52080">
    <property type="entry name" value="Ribosomal proteins L15p and L18e"/>
    <property type="match status" value="1"/>
</dbReference>
<dbReference type="InterPro" id="IPR021131">
    <property type="entry name" value="Ribosomal_uL15/eL18"/>
</dbReference>
<keyword evidence="4" id="KW-0694">RNA-binding</keyword>
<feature type="domain" description="Large ribosomal subunit protein uL15/eL18" evidence="7">
    <location>
        <begin position="87"/>
        <end position="137"/>
    </location>
</feature>
<reference evidence="8 9" key="1">
    <citation type="submission" date="2018-09" db="EMBL/GenBank/DDBJ databases">
        <title>Discovery and Ecogenomic Context for Candidatus Cryosericales, a Global Caldiserica Order Active in Thawing Permafrost.</title>
        <authorList>
            <person name="Martinez M.A."/>
            <person name="Woodcroft B.J."/>
            <person name="Ignacio Espinoza J.C."/>
            <person name="Zayed A."/>
            <person name="Singleton C.M."/>
            <person name="Boyd J."/>
            <person name="Li Y.-F."/>
            <person name="Purvine S."/>
            <person name="Maughan H."/>
            <person name="Hodgkins S.B."/>
            <person name="Anderson D."/>
            <person name="Sederholm M."/>
            <person name="Temperton B."/>
            <person name="Saleska S.R."/>
            <person name="Tyson G.W."/>
            <person name="Rich V.I."/>
        </authorList>
    </citation>
    <scope>NUCLEOTIDE SEQUENCE [LARGE SCALE GENOMIC DNA]</scope>
    <source>
        <strain evidence="8 9">SMC7</strain>
    </source>
</reference>
<evidence type="ECO:0000256" key="5">
    <source>
        <dbReference type="RuleBase" id="RU003888"/>
    </source>
</evidence>
<gene>
    <name evidence="4" type="primary">rplO</name>
    <name evidence="8" type="ORF">SMC7_03800</name>
</gene>
<sequence>MKLNEMVRPEGFIDSPKVIGRGAGSGKGKQCGYGRKGAKARSGRSKRVGFEGGQTPLYRRLPKKKGFRPHVRTVYVAVNTGALEGYEGEMPLDLNALYNAPVKVLGDGELTTKVQVRASGFSAAAREKIEKAGGTCEVV</sequence>
<dbReference type="PANTHER" id="PTHR12934:SF11">
    <property type="entry name" value="LARGE RIBOSOMAL SUBUNIT PROTEIN UL15M"/>
    <property type="match status" value="1"/>
</dbReference>
<feature type="compositionally biased region" description="Gly residues" evidence="6">
    <location>
        <begin position="23"/>
        <end position="35"/>
    </location>
</feature>
<dbReference type="InterPro" id="IPR005749">
    <property type="entry name" value="Ribosomal_uL15_bac-type"/>
</dbReference>
<proteinExistence type="inferred from homology"/>
<feature type="compositionally biased region" description="Basic residues" evidence="6">
    <location>
        <begin position="36"/>
        <end position="47"/>
    </location>
</feature>
<dbReference type="InterPro" id="IPR036227">
    <property type="entry name" value="Ribosomal_uL15/eL18_sf"/>
</dbReference>
<dbReference type="NCBIfam" id="TIGR01071">
    <property type="entry name" value="rplO_bact"/>
    <property type="match status" value="1"/>
</dbReference>
<dbReference type="GO" id="GO:0019843">
    <property type="term" value="F:rRNA binding"/>
    <property type="evidence" value="ECO:0007669"/>
    <property type="project" value="UniProtKB-UniRule"/>
</dbReference>
<keyword evidence="2 4" id="KW-0689">Ribosomal protein</keyword>
<dbReference type="EMBL" id="QXIS01000021">
    <property type="protein sequence ID" value="RIE06178.1"/>
    <property type="molecule type" value="Genomic_DNA"/>
</dbReference>
<evidence type="ECO:0000313" key="9">
    <source>
        <dbReference type="Proteomes" id="UP000266328"/>
    </source>
</evidence>
<dbReference type="Gene3D" id="3.100.10.10">
    <property type="match status" value="1"/>
</dbReference>
<evidence type="ECO:0000256" key="2">
    <source>
        <dbReference type="ARBA" id="ARBA00022980"/>
    </source>
</evidence>
<evidence type="ECO:0000313" key="8">
    <source>
        <dbReference type="EMBL" id="RIE06178.1"/>
    </source>
</evidence>
<dbReference type="GO" id="GO:0022625">
    <property type="term" value="C:cytosolic large ribosomal subunit"/>
    <property type="evidence" value="ECO:0007669"/>
    <property type="project" value="TreeGrafter"/>
</dbReference>
<dbReference type="GO" id="GO:0006412">
    <property type="term" value="P:translation"/>
    <property type="evidence" value="ECO:0007669"/>
    <property type="project" value="UniProtKB-UniRule"/>
</dbReference>
<evidence type="ECO:0000256" key="6">
    <source>
        <dbReference type="SAM" id="MobiDB-lite"/>
    </source>
</evidence>
<comment type="function">
    <text evidence="4">Binds to the 23S rRNA.</text>
</comment>
<comment type="caution">
    <text evidence="8">The sequence shown here is derived from an EMBL/GenBank/DDBJ whole genome shotgun (WGS) entry which is preliminary data.</text>
</comment>
<dbReference type="GO" id="GO:0003735">
    <property type="term" value="F:structural constituent of ribosome"/>
    <property type="evidence" value="ECO:0007669"/>
    <property type="project" value="InterPro"/>
</dbReference>
<dbReference type="OrthoDB" id="9810293at2"/>
<dbReference type="RefSeq" id="WP_119089031.1">
    <property type="nucleotide sequence ID" value="NZ_QXIS01000021.1"/>
</dbReference>
<dbReference type="Pfam" id="PF00828">
    <property type="entry name" value="Ribosomal_L27A"/>
    <property type="match status" value="1"/>
</dbReference>
<dbReference type="PANTHER" id="PTHR12934">
    <property type="entry name" value="50S RIBOSOMAL PROTEIN L15"/>
    <property type="match status" value="1"/>
</dbReference>
<keyword evidence="4" id="KW-0699">rRNA-binding</keyword>
<organism evidence="8 9">
    <name type="scientific">Candidatus Cryosericum terrychapinii</name>
    <dbReference type="NCBI Taxonomy" id="2290919"/>
    <lineage>
        <taxon>Bacteria</taxon>
        <taxon>Pseudomonadati</taxon>
        <taxon>Caldisericota/Cryosericota group</taxon>
        <taxon>Candidatus Cryosericota</taxon>
        <taxon>Candidatus Cryosericia</taxon>
        <taxon>Candidatus Cryosericales</taxon>
        <taxon>Candidatus Cryosericaceae</taxon>
        <taxon>Candidatus Cryosericum</taxon>
    </lineage>
</organism>
<accession>A0A398D055</accession>
<feature type="region of interest" description="Disordered" evidence="6">
    <location>
        <begin position="23"/>
        <end position="55"/>
    </location>
</feature>
<dbReference type="Proteomes" id="UP000266328">
    <property type="component" value="Unassembled WGS sequence"/>
</dbReference>
<dbReference type="AlphaFoldDB" id="A0A398D055"/>
<comment type="similarity">
    <text evidence="1 4 5">Belongs to the universal ribosomal protein uL15 family.</text>
</comment>
<keyword evidence="3 4" id="KW-0687">Ribonucleoprotein</keyword>
<evidence type="ECO:0000256" key="1">
    <source>
        <dbReference type="ARBA" id="ARBA00007320"/>
    </source>
</evidence>
<dbReference type="InterPro" id="IPR030878">
    <property type="entry name" value="Ribosomal_uL15"/>
</dbReference>
<evidence type="ECO:0000259" key="7">
    <source>
        <dbReference type="Pfam" id="PF00828"/>
    </source>
</evidence>
<keyword evidence="9" id="KW-1185">Reference proteome</keyword>
<comment type="subunit">
    <text evidence="4">Part of the 50S ribosomal subunit.</text>
</comment>